<name>A0A7H0LGA1_9SPHN</name>
<dbReference type="InterPro" id="IPR011013">
    <property type="entry name" value="Gal_mutarotase_sf_dom"/>
</dbReference>
<proteinExistence type="inferred from homology"/>
<dbReference type="InterPro" id="IPR017045">
    <property type="entry name" value="Malt_Pase/Glycosyl_Hdrlase"/>
</dbReference>
<reference evidence="7 8" key="1">
    <citation type="submission" date="2020-09" db="EMBL/GenBank/DDBJ databases">
        <title>Sphingomonas sp., a new species isolated from pork steak.</title>
        <authorList>
            <person name="Heidler von Heilborn D."/>
        </authorList>
    </citation>
    <scope>NUCLEOTIDE SEQUENCE [LARGE SCALE GENOMIC DNA]</scope>
    <source>
        <strain evidence="8">S8-3T</strain>
    </source>
</reference>
<dbReference type="KEGG" id="spap:H3Z74_18460"/>
<dbReference type="InterPro" id="IPR005196">
    <property type="entry name" value="Glyco_hydro_65_N"/>
</dbReference>
<evidence type="ECO:0000259" key="6">
    <source>
        <dbReference type="Pfam" id="PF03636"/>
    </source>
</evidence>
<dbReference type="SUPFAM" id="SSF74650">
    <property type="entry name" value="Galactose mutarotase-like"/>
    <property type="match status" value="1"/>
</dbReference>
<dbReference type="Pfam" id="PF03636">
    <property type="entry name" value="Glyco_hydro_65N"/>
    <property type="match status" value="1"/>
</dbReference>
<feature type="binding site" evidence="3">
    <location>
        <begin position="356"/>
        <end position="357"/>
    </location>
    <ligand>
        <name>substrate</name>
    </ligand>
</feature>
<protein>
    <submittedName>
        <fullName evidence="7">Glycoside hydrolase family 65 protein</fullName>
    </submittedName>
</protein>
<dbReference type="RefSeq" id="WP_187761032.1">
    <property type="nucleotide sequence ID" value="NZ_CP061038.1"/>
</dbReference>
<keyword evidence="8" id="KW-1185">Reference proteome</keyword>
<dbReference type="PIRSF" id="PIRSF036289">
    <property type="entry name" value="Glycosyl_hydrolase_malt_phosph"/>
    <property type="match status" value="1"/>
</dbReference>
<dbReference type="EMBL" id="CP061038">
    <property type="protein sequence ID" value="QNQ08704.1"/>
    <property type="molecule type" value="Genomic_DNA"/>
</dbReference>
<evidence type="ECO:0000313" key="7">
    <source>
        <dbReference type="EMBL" id="QNQ08704.1"/>
    </source>
</evidence>
<gene>
    <name evidence="7" type="ORF">H3Z74_18460</name>
</gene>
<evidence type="ECO:0000256" key="1">
    <source>
        <dbReference type="ARBA" id="ARBA00006768"/>
    </source>
</evidence>
<dbReference type="AlphaFoldDB" id="A0A7H0LGA1"/>
<feature type="domain" description="Glycoside hydrolase family 65 N-terminal" evidence="6">
    <location>
        <begin position="31"/>
        <end position="241"/>
    </location>
</feature>
<dbReference type="Gene3D" id="2.70.98.40">
    <property type="entry name" value="Glycoside hydrolase, family 65, N-terminal domain"/>
    <property type="match status" value="1"/>
</dbReference>
<evidence type="ECO:0000259" key="5">
    <source>
        <dbReference type="Pfam" id="PF03633"/>
    </source>
</evidence>
<evidence type="ECO:0000256" key="3">
    <source>
        <dbReference type="PIRSR" id="PIRSR036289-51"/>
    </source>
</evidence>
<dbReference type="InterPro" id="IPR005195">
    <property type="entry name" value="Glyco_hydro_65_M"/>
</dbReference>
<keyword evidence="7" id="KW-0378">Hydrolase</keyword>
<dbReference type="GO" id="GO:0030246">
    <property type="term" value="F:carbohydrate binding"/>
    <property type="evidence" value="ECO:0007669"/>
    <property type="project" value="InterPro"/>
</dbReference>
<dbReference type="Pfam" id="PF03632">
    <property type="entry name" value="Glyco_hydro_65m"/>
    <property type="match status" value="1"/>
</dbReference>
<dbReference type="InterPro" id="IPR037018">
    <property type="entry name" value="GH65_N"/>
</dbReference>
<dbReference type="GO" id="GO:0004553">
    <property type="term" value="F:hydrolase activity, hydrolyzing O-glycosyl compounds"/>
    <property type="evidence" value="ECO:0007669"/>
    <property type="project" value="TreeGrafter"/>
</dbReference>
<dbReference type="PANTHER" id="PTHR11051:SF13">
    <property type="entry name" value="GLYCOSYL TRANSFERASE"/>
    <property type="match status" value="1"/>
</dbReference>
<feature type="domain" description="Glycoside hydrolase family 65 C-terminal" evidence="5">
    <location>
        <begin position="694"/>
        <end position="755"/>
    </location>
</feature>
<dbReference type="Gene3D" id="1.50.10.10">
    <property type="match status" value="1"/>
</dbReference>
<feature type="domain" description="Glycoside hydrolase family 65 central catalytic" evidence="4">
    <location>
        <begin position="322"/>
        <end position="684"/>
    </location>
</feature>
<evidence type="ECO:0000313" key="8">
    <source>
        <dbReference type="Proteomes" id="UP000516148"/>
    </source>
</evidence>
<dbReference type="InterPro" id="IPR012341">
    <property type="entry name" value="6hp_glycosidase-like_sf"/>
</dbReference>
<organism evidence="7 8">
    <name type="scientific">Sphingomonas alpina</name>
    <dbReference type="NCBI Taxonomy" id="653931"/>
    <lineage>
        <taxon>Bacteria</taxon>
        <taxon>Pseudomonadati</taxon>
        <taxon>Pseudomonadota</taxon>
        <taxon>Alphaproteobacteria</taxon>
        <taxon>Sphingomonadales</taxon>
        <taxon>Sphingomonadaceae</taxon>
        <taxon>Sphingomonas</taxon>
    </lineage>
</organism>
<evidence type="ECO:0000256" key="2">
    <source>
        <dbReference type="PIRSR" id="PIRSR036289-50"/>
    </source>
</evidence>
<feature type="active site" description="Proton donor" evidence="2">
    <location>
        <position position="485"/>
    </location>
</feature>
<comment type="similarity">
    <text evidence="1">Belongs to the glycosyl hydrolase 65 family.</text>
</comment>
<dbReference type="InterPro" id="IPR005194">
    <property type="entry name" value="Glyco_hydro_65_C"/>
</dbReference>
<sequence>MNAKVERTEPASKSRIAIGDGGWTLSIDGPAPTQERWAETIFALANGAIGVRASIDELGGGDGSTFLTAAYEVSPIVYHERFRGFAETTDTRVPVAEAIGLDVAIGGSAIDFTTASAERTRRTLDLRSGVLTRETRWRLADGRRIAVRAERLVPLDGTTGYARRIAVSPIGFAAAIALTPRLLPAPTAAGQADDPRLGVNLHAHGFAPFGELRPEMVVEKLRGSGIAVAATQAIRGETQAQVVADGSISIEIFTGYAVVADATDPNHLSDIAAATAADLADTGFDALVDRQRAALDAFWRNAVVEIEGDEAAQGCETAATLRLNLFHLFQSAGRDGQGSAAAKGLTGQGYEGHYFWDTEVFMLPVLAVSAPEIARAMLAYRYATLDAAIANARALNHDQGALYAWRTIAGRECSAHYPSGSAEYHINAAIAYAIGFYDKATGDTGFLVEMGAEMLVQTARLWIALGAHEARTGQFCIRGVTGPDEYTALIDNNWYTNRMAQAHLRLAAEVVDRVAAAAPDAWANTAARIGYTPAEATAWTAAADAMRLPYDEKLRIDAQDDSFLDKPRWDLAGTPADKFPLLLHYHPMTLYRHQVAKQADLVLGLVLGGDGIDRERKRRAYDHYDSVTAHDSTLSACSFSILASDVGRSDEAWRHFRSTAFVDVDDLHHNTDHGVHMAAMAGSWLAFAWGFGGFRLREGAPSFAPTLPAAWRGYGFAMLWRGSRLRIDVDAGGATYRNLDGPAVSFAHRDQNITLAPGETRRLGA</sequence>
<dbReference type="GO" id="GO:0005975">
    <property type="term" value="P:carbohydrate metabolic process"/>
    <property type="evidence" value="ECO:0007669"/>
    <property type="project" value="InterPro"/>
</dbReference>
<evidence type="ECO:0000259" key="4">
    <source>
        <dbReference type="Pfam" id="PF03632"/>
    </source>
</evidence>
<accession>A0A7H0LGA1</accession>
<dbReference type="Gene3D" id="2.60.420.10">
    <property type="entry name" value="Maltose phosphorylase, domain 3"/>
    <property type="match status" value="1"/>
</dbReference>
<dbReference type="SUPFAM" id="SSF48208">
    <property type="entry name" value="Six-hairpin glycosidases"/>
    <property type="match status" value="1"/>
</dbReference>
<dbReference type="InterPro" id="IPR008928">
    <property type="entry name" value="6-hairpin_glycosidase_sf"/>
</dbReference>
<feature type="binding site" evidence="3">
    <location>
        <begin position="597"/>
        <end position="598"/>
    </location>
    <ligand>
        <name>substrate</name>
    </ligand>
</feature>
<dbReference type="PANTHER" id="PTHR11051">
    <property type="entry name" value="GLYCOSYL HYDROLASE-RELATED"/>
    <property type="match status" value="1"/>
</dbReference>
<dbReference type="GO" id="GO:0016757">
    <property type="term" value="F:glycosyltransferase activity"/>
    <property type="evidence" value="ECO:0007669"/>
    <property type="project" value="UniProtKB-ARBA"/>
</dbReference>
<dbReference type="Pfam" id="PF03633">
    <property type="entry name" value="Glyco_hydro_65C"/>
    <property type="match status" value="1"/>
</dbReference>
<dbReference type="Proteomes" id="UP000516148">
    <property type="component" value="Chromosome"/>
</dbReference>